<protein>
    <submittedName>
        <fullName evidence="1">Uncharacterized protein</fullName>
    </submittedName>
</protein>
<evidence type="ECO:0000313" key="1">
    <source>
        <dbReference type="EMBL" id="OJA18735.1"/>
    </source>
</evidence>
<reference evidence="1 2" key="1">
    <citation type="submission" date="2016-03" db="EMBL/GenBank/DDBJ databases">
        <title>Comparative genomics of the ectomycorrhizal sister species Rhizopogon vinicolor and Rhizopogon vesiculosus (Basidiomycota: Boletales) reveals a divergence of the mating type B locus.</title>
        <authorList>
            <person name="Mujic A.B."/>
            <person name="Kuo A."/>
            <person name="Tritt A."/>
            <person name="Lipzen A."/>
            <person name="Chen C."/>
            <person name="Johnson J."/>
            <person name="Sharma A."/>
            <person name="Barry K."/>
            <person name="Grigoriev I.V."/>
            <person name="Spatafora J.W."/>
        </authorList>
    </citation>
    <scope>NUCLEOTIDE SEQUENCE [LARGE SCALE GENOMIC DNA]</scope>
    <source>
        <strain evidence="1 2">AM-OR11-056</strain>
    </source>
</reference>
<gene>
    <name evidence="1" type="ORF">AZE42_12124</name>
</gene>
<dbReference type="AlphaFoldDB" id="A0A1J8QDK1"/>
<evidence type="ECO:0000313" key="2">
    <source>
        <dbReference type="Proteomes" id="UP000183567"/>
    </source>
</evidence>
<proteinExistence type="predicted"/>
<sequence>MEIELNRLNVNKIHELVDFEKLDVLKRLLGFTHPDRSLSRNPRSIVGVTNRSAHDLYYPCDTLEDEHRSRMLMTRTLDLFALSPNAGAHNDILCNDKLDNRIPATLGAANRIRLE</sequence>
<keyword evidence="2" id="KW-1185">Reference proteome</keyword>
<feature type="non-terminal residue" evidence="1">
    <location>
        <position position="115"/>
    </location>
</feature>
<comment type="caution">
    <text evidence="1">The sequence shown here is derived from an EMBL/GenBank/DDBJ whole genome shotgun (WGS) entry which is preliminary data.</text>
</comment>
<dbReference type="OrthoDB" id="6244905at2759"/>
<dbReference type="Proteomes" id="UP000183567">
    <property type="component" value="Unassembled WGS sequence"/>
</dbReference>
<dbReference type="EMBL" id="LVVM01001343">
    <property type="protein sequence ID" value="OJA18735.1"/>
    <property type="molecule type" value="Genomic_DNA"/>
</dbReference>
<organism evidence="1 2">
    <name type="scientific">Rhizopogon vesiculosus</name>
    <dbReference type="NCBI Taxonomy" id="180088"/>
    <lineage>
        <taxon>Eukaryota</taxon>
        <taxon>Fungi</taxon>
        <taxon>Dikarya</taxon>
        <taxon>Basidiomycota</taxon>
        <taxon>Agaricomycotina</taxon>
        <taxon>Agaricomycetes</taxon>
        <taxon>Agaricomycetidae</taxon>
        <taxon>Boletales</taxon>
        <taxon>Suillineae</taxon>
        <taxon>Rhizopogonaceae</taxon>
        <taxon>Rhizopogon</taxon>
    </lineage>
</organism>
<name>A0A1J8QDK1_9AGAM</name>
<accession>A0A1J8QDK1</accession>